<dbReference type="Pfam" id="PF01066">
    <property type="entry name" value="CDP-OH_P_transf"/>
    <property type="match status" value="1"/>
</dbReference>
<dbReference type="GO" id="GO:0008654">
    <property type="term" value="P:phospholipid biosynthetic process"/>
    <property type="evidence" value="ECO:0007669"/>
    <property type="project" value="UniProtKB-UniRule"/>
</dbReference>
<dbReference type="PATRIC" id="fig|1006006.8.peg.375"/>
<comment type="function">
    <text evidence="2">Catalyzes the formation of archaetidylinositol phosphate (AIP) from CDP-archaeol (CDP-ArOH or CDP-2,3-bis-(O-phytanyl)-sn-glycerol) and 1L-myo-inositol 1-phosphate (IP or 1D-myo-inositol 3-phosphate). AIP is a precursor of archaetidyl-myo-inositol (AI), an ether-type inositol phospholipid ubiquitously distributed in archaea membranes and essential for glycolipid biosynthesis in archaea.</text>
</comment>
<comment type="similarity">
    <text evidence="2 3">Belongs to the CDP-alcohol phosphatidyltransferase class-I family.</text>
</comment>
<keyword evidence="2" id="KW-0460">Magnesium</keyword>
<comment type="pathway">
    <text evidence="2">Lipid metabolism; phospholipid metabolism.</text>
</comment>
<dbReference type="eggNOG" id="arCOG00670">
    <property type="taxonomic scope" value="Archaea"/>
</dbReference>
<keyword evidence="5" id="KW-1185">Reference proteome</keyword>
<dbReference type="KEGG" id="mcn:Mcup_0374"/>
<comment type="caution">
    <text evidence="2">Lacks conserved residue(s) required for the propagation of feature annotation.</text>
</comment>
<dbReference type="InterPro" id="IPR044270">
    <property type="entry name" value="AIP_synthase"/>
</dbReference>
<dbReference type="OrthoDB" id="9904at2157"/>
<reference evidence="4 5" key="1">
    <citation type="journal article" date="2011" name="J. Bacteriol.">
        <title>Complete genome sequence of Metallosphaera cuprina, a metal sulfide-oxidizing archaeon from a hot spring.</title>
        <authorList>
            <person name="Liu L.J."/>
            <person name="You X.Y."/>
            <person name="Zheng H."/>
            <person name="Wang S."/>
            <person name="Jiang C.Y."/>
            <person name="Liu S.J."/>
        </authorList>
    </citation>
    <scope>NUCLEOTIDE SEQUENCE [LARGE SCALE GENOMIC DNA]</scope>
    <source>
        <strain evidence="4 5">Ar-4</strain>
    </source>
</reference>
<dbReference type="InterPro" id="IPR054868">
    <property type="entry name" value="archin_ph_syn"/>
</dbReference>
<feature type="binding site" evidence="2">
    <location>
        <position position="90"/>
    </location>
    <ligand>
        <name>Mg(2+)</name>
        <dbReference type="ChEBI" id="CHEBI:18420"/>
        <label>2</label>
    </ligand>
</feature>
<keyword evidence="2" id="KW-0443">Lipid metabolism</keyword>
<dbReference type="Gene3D" id="1.20.120.1760">
    <property type="match status" value="1"/>
</dbReference>
<dbReference type="STRING" id="1006006.Mcup_0374"/>
<keyword evidence="2" id="KW-1133">Transmembrane helix</keyword>
<keyword evidence="1 2" id="KW-0808">Transferase</keyword>
<dbReference type="GO" id="GO:0005886">
    <property type="term" value="C:plasma membrane"/>
    <property type="evidence" value="ECO:0007669"/>
    <property type="project" value="UniProtKB-SubCell"/>
</dbReference>
<dbReference type="GO" id="GO:0000287">
    <property type="term" value="F:magnesium ion binding"/>
    <property type="evidence" value="ECO:0007669"/>
    <property type="project" value="UniProtKB-UniRule"/>
</dbReference>
<gene>
    <name evidence="4" type="ordered locus">Mcup_0374</name>
</gene>
<name>F4FZQ3_METCR</name>
<dbReference type="InterPro" id="IPR048254">
    <property type="entry name" value="CDP_ALCOHOL_P_TRANSF_CS"/>
</dbReference>
<dbReference type="EC" id="2.7.8.39" evidence="2"/>
<feature type="transmembrane region" description="Helical" evidence="2">
    <location>
        <begin position="96"/>
        <end position="126"/>
    </location>
</feature>
<evidence type="ECO:0000256" key="2">
    <source>
        <dbReference type="HAMAP-Rule" id="MF_02242"/>
    </source>
</evidence>
<dbReference type="NCBIfam" id="NF040950">
    <property type="entry name" value="archin_ph_syn"/>
    <property type="match status" value="1"/>
</dbReference>
<dbReference type="InterPro" id="IPR000462">
    <property type="entry name" value="CDP-OH_P_trans"/>
</dbReference>
<feature type="transmembrane region" description="Helical" evidence="2">
    <location>
        <begin position="20"/>
        <end position="47"/>
    </location>
</feature>
<keyword evidence="2" id="KW-0472">Membrane</keyword>
<keyword evidence="2" id="KW-1208">Phospholipid metabolism</keyword>
<dbReference type="InterPro" id="IPR043130">
    <property type="entry name" value="CDP-OH_PTrfase_TM_dom"/>
</dbReference>
<dbReference type="HAMAP" id="MF_02242">
    <property type="entry name" value="AIP_synthase"/>
    <property type="match status" value="1"/>
</dbReference>
<feature type="transmembrane region" description="Helical" evidence="2">
    <location>
        <begin position="147"/>
        <end position="177"/>
    </location>
</feature>
<protein>
    <recommendedName>
        <fullName evidence="2">Archaetidylinositol phosphate synthase</fullName>
        <shortName evidence="2">AIP synthase</shortName>
        <ecNumber evidence="2">2.7.8.39</ecNumber>
    </recommendedName>
</protein>
<feature type="binding site" evidence="2">
    <location>
        <position position="68"/>
    </location>
    <ligand>
        <name>Mg(2+)</name>
        <dbReference type="ChEBI" id="CHEBI:18420"/>
        <label>1</label>
    </ligand>
</feature>
<dbReference type="EMBL" id="CP002656">
    <property type="protein sequence ID" value="AEB94482.1"/>
    <property type="molecule type" value="Genomic_DNA"/>
</dbReference>
<accession>F4FZQ3</accession>
<feature type="binding site" evidence="2">
    <location>
        <position position="86"/>
    </location>
    <ligand>
        <name>Mg(2+)</name>
        <dbReference type="ChEBI" id="CHEBI:18420"/>
        <label>2</label>
    </ligand>
</feature>
<dbReference type="Proteomes" id="UP000007812">
    <property type="component" value="Chromosome"/>
</dbReference>
<evidence type="ECO:0000256" key="1">
    <source>
        <dbReference type="ARBA" id="ARBA00022679"/>
    </source>
</evidence>
<feature type="active site" description="Proton acceptor" evidence="2">
    <location>
        <position position="90"/>
    </location>
</feature>
<comment type="cofactor">
    <cofactor evidence="2">
        <name>Mn(2+)</name>
        <dbReference type="ChEBI" id="CHEBI:29035"/>
    </cofactor>
    <cofactor evidence="2">
        <name>Mg(2+)</name>
        <dbReference type="ChEBI" id="CHEBI:18420"/>
    </cofactor>
    <text evidence="2">Binds 2 Mg(2+) or Mn(2+) ions per subunit.</text>
</comment>
<feature type="binding site" evidence="2">
    <location>
        <position position="65"/>
    </location>
    <ligand>
        <name>Mg(2+)</name>
        <dbReference type="ChEBI" id="CHEBI:18420"/>
        <label>1</label>
    </ligand>
</feature>
<feature type="binding site" evidence="2">
    <location>
        <position position="65"/>
    </location>
    <ligand>
        <name>Mg(2+)</name>
        <dbReference type="ChEBI" id="CHEBI:18420"/>
        <label>2</label>
    </ligand>
</feature>
<evidence type="ECO:0000313" key="4">
    <source>
        <dbReference type="EMBL" id="AEB94482.1"/>
    </source>
</evidence>
<comment type="subcellular location">
    <subcellularLocation>
        <location evidence="2">Cell membrane</location>
        <topology evidence="2">Multi-pass membrane protein</topology>
    </subcellularLocation>
</comment>
<keyword evidence="2" id="KW-0464">Manganese</keyword>
<dbReference type="RefSeq" id="WP_013736980.1">
    <property type="nucleotide sequence ID" value="NC_015435.1"/>
</dbReference>
<dbReference type="UniPathway" id="UPA00085"/>
<dbReference type="AlphaFoldDB" id="F4FZQ3"/>
<proteinExistence type="inferred from homology"/>
<keyword evidence="2" id="KW-0479">Metal-binding</keyword>
<keyword evidence="2" id="KW-0812">Transmembrane</keyword>
<dbReference type="GeneID" id="10492568"/>
<dbReference type="GO" id="GO:0016780">
    <property type="term" value="F:phosphotransferase activity, for other substituted phosphate groups"/>
    <property type="evidence" value="ECO:0007669"/>
    <property type="project" value="UniProtKB-UniRule"/>
</dbReference>
<evidence type="ECO:0000256" key="3">
    <source>
        <dbReference type="RuleBase" id="RU003750"/>
    </source>
</evidence>
<keyword evidence="2" id="KW-0444">Lipid biosynthesis</keyword>
<feature type="binding site" evidence="2">
    <location>
        <position position="86"/>
    </location>
    <ligand>
        <name>Mg(2+)</name>
        <dbReference type="ChEBI" id="CHEBI:18420"/>
        <label>1</label>
    </ligand>
</feature>
<dbReference type="HOGENOM" id="CLU_080384_1_0_2"/>
<comment type="catalytic activity">
    <reaction evidence="2">
        <text>CDP-2,3-bis-O-(phytanyl)-sn-glycerol + 1D-myo-inositol 3-phosphate = saturated 1-archaetidyl-1D-myo-inositol 3-phosphate + CMP + H(+)</text>
        <dbReference type="Rhea" id="RHEA:36823"/>
        <dbReference type="ChEBI" id="CHEBI:15378"/>
        <dbReference type="ChEBI" id="CHEBI:58401"/>
        <dbReference type="ChEBI" id="CHEBI:60377"/>
        <dbReference type="ChEBI" id="CHEBI:74004"/>
        <dbReference type="ChEBI" id="CHEBI:74006"/>
        <dbReference type="EC" id="2.7.8.39"/>
    </reaction>
</comment>
<evidence type="ECO:0000313" key="5">
    <source>
        <dbReference type="Proteomes" id="UP000007812"/>
    </source>
</evidence>
<dbReference type="PROSITE" id="PS00379">
    <property type="entry name" value="CDP_ALCOHOL_P_TRANSF"/>
    <property type="match status" value="1"/>
</dbReference>
<organism evidence="4 5">
    <name type="scientific">Metallosphaera cuprina (strain Ar-4)</name>
    <dbReference type="NCBI Taxonomy" id="1006006"/>
    <lineage>
        <taxon>Archaea</taxon>
        <taxon>Thermoproteota</taxon>
        <taxon>Thermoprotei</taxon>
        <taxon>Sulfolobales</taxon>
        <taxon>Sulfolobaceae</taxon>
        <taxon>Metallosphaera</taxon>
    </lineage>
</organism>
<keyword evidence="2" id="KW-1003">Cell membrane</keyword>
<sequence length="191" mass="20479">MITNLRAASKKVLRPVATGLVKLGLTANQVTLIGLLMSVVYIAVIYYTRNPILGLVALLISSLLDALDGEVARIKGTAGPKGSFLDSSFDRLEDTLFISSLAILGFDPLLTSILVGVSLSISYLRAKAESLGIKAEGKGLIERGERLILVSLVLLLLPFSFLISQVLFYVLLIASIITLGQRFHLVISALP</sequence>